<name>E6SAT1_INTC7</name>
<evidence type="ECO:0000256" key="1">
    <source>
        <dbReference type="SAM" id="Phobius"/>
    </source>
</evidence>
<dbReference type="Pfam" id="PF09900">
    <property type="entry name" value="DUF2127"/>
    <property type="match status" value="1"/>
</dbReference>
<feature type="transmembrane region" description="Helical" evidence="1">
    <location>
        <begin position="131"/>
        <end position="150"/>
    </location>
</feature>
<dbReference type="EMBL" id="CP002343">
    <property type="protein sequence ID" value="ADU49392.1"/>
    <property type="molecule type" value="Genomic_DNA"/>
</dbReference>
<feature type="transmembrane region" description="Helical" evidence="1">
    <location>
        <begin position="106"/>
        <end position="124"/>
    </location>
</feature>
<dbReference type="Proteomes" id="UP000008914">
    <property type="component" value="Chromosome"/>
</dbReference>
<accession>E6SAT1</accession>
<organism evidence="2 3">
    <name type="scientific">Intrasporangium calvum (strain ATCC 23552 / DSM 43043 / JCM 3097 / NBRC 12989 / NCIMB 10167 / NRRL B-3866 / 7 KIP)</name>
    <dbReference type="NCBI Taxonomy" id="710696"/>
    <lineage>
        <taxon>Bacteria</taxon>
        <taxon>Bacillati</taxon>
        <taxon>Actinomycetota</taxon>
        <taxon>Actinomycetes</taxon>
        <taxon>Micrococcales</taxon>
        <taxon>Intrasporangiaceae</taxon>
        <taxon>Intrasporangium</taxon>
    </lineage>
</organism>
<dbReference type="RefSeq" id="WP_013493704.1">
    <property type="nucleotide sequence ID" value="NC_014830.1"/>
</dbReference>
<keyword evidence="3" id="KW-1185">Reference proteome</keyword>
<dbReference type="AlphaFoldDB" id="E6SAT1"/>
<evidence type="ECO:0000313" key="2">
    <source>
        <dbReference type="EMBL" id="ADU49392.1"/>
    </source>
</evidence>
<dbReference type="InterPro" id="IPR021125">
    <property type="entry name" value="DUF2127"/>
</dbReference>
<feature type="transmembrane region" description="Helical" evidence="1">
    <location>
        <begin position="18"/>
        <end position="38"/>
    </location>
</feature>
<feature type="transmembrane region" description="Helical" evidence="1">
    <location>
        <begin position="79"/>
        <end position="100"/>
    </location>
</feature>
<evidence type="ECO:0000313" key="3">
    <source>
        <dbReference type="Proteomes" id="UP000008914"/>
    </source>
</evidence>
<sequence length="176" mass="19521">MSWYHPTSLLDKVFEGGIIIKGVTGLVEFVGGLLLLFVNPAQMHQFVALVTQRELLEDPNDRVAHLLLTATSHFAEGGAVFVVAYLWIHAVIKLIAVIGILKNQLWAYPFSLLTLGLLMVYQAYSIAFVKFSIGMVSLTAFDVFILWLIWREFGKVRGESHASAPGDSRADNCARV</sequence>
<keyword evidence="1" id="KW-1133">Transmembrane helix</keyword>
<evidence type="ECO:0008006" key="4">
    <source>
        <dbReference type="Google" id="ProtNLM"/>
    </source>
</evidence>
<gene>
    <name evidence="2" type="ordered locus">Intca_2897</name>
</gene>
<dbReference type="KEGG" id="ica:Intca_2897"/>
<dbReference type="HOGENOM" id="CLU_117208_1_0_11"/>
<keyword evidence="1" id="KW-0472">Membrane</keyword>
<protein>
    <recommendedName>
        <fullName evidence="4">DUF2127 domain-containing protein</fullName>
    </recommendedName>
</protein>
<proteinExistence type="predicted"/>
<keyword evidence="1" id="KW-0812">Transmembrane</keyword>
<dbReference type="eggNOG" id="COG4331">
    <property type="taxonomic scope" value="Bacteria"/>
</dbReference>
<reference evidence="2 3" key="1">
    <citation type="journal article" date="2010" name="Stand. Genomic Sci.">
        <title>Complete genome sequence of Intrasporangium calvum type strain (7 KIP).</title>
        <authorList>
            <person name="Del Rio T.G."/>
            <person name="Chertkov O."/>
            <person name="Yasawong M."/>
            <person name="Lucas S."/>
            <person name="Deshpande S."/>
            <person name="Cheng J.F."/>
            <person name="Detter C."/>
            <person name="Tapia R."/>
            <person name="Han C."/>
            <person name="Goodwin L."/>
            <person name="Pitluck S."/>
            <person name="Liolios K."/>
            <person name="Ivanova N."/>
            <person name="Mavromatis K."/>
            <person name="Pati A."/>
            <person name="Chen A."/>
            <person name="Palaniappan K."/>
            <person name="Land M."/>
            <person name="Hauser L."/>
            <person name="Chang Y.J."/>
            <person name="Jeffries C.D."/>
            <person name="Rohde M."/>
            <person name="Pukall R."/>
            <person name="Sikorski J."/>
            <person name="Goker M."/>
            <person name="Woyke T."/>
            <person name="Bristow J."/>
            <person name="Eisen J.A."/>
            <person name="Markowitz V."/>
            <person name="Hugenholtz P."/>
            <person name="Kyrpides N.C."/>
            <person name="Klenk H.P."/>
            <person name="Lapidus A."/>
        </authorList>
    </citation>
    <scope>NUCLEOTIDE SEQUENCE [LARGE SCALE GENOMIC DNA]</scope>
    <source>
        <strain evidence="3">ATCC 23552 / DSM 43043 / JCM 3097 / NBRC 12989 / 7 KIP</strain>
    </source>
</reference>